<dbReference type="Proteomes" id="UP000324748">
    <property type="component" value="Unassembled WGS sequence"/>
</dbReference>
<sequence>MVTSSKQTPALRVRFATATHIPLSTVKSTCLNVIAVTSLVLLYAIPSGAVELPWEHKCASPKLELSTGPLHEEFCYSSPLCHASIPAKFMYPACKSCEARGPPIRVNFCREGHGRLRYRRLRSWHSRSCASQSIVVRIIKPLQCQRCLAFVNHHIASCRSCDTDHPTLRVPLERCSCADGPSCPK</sequence>
<evidence type="ECO:0000313" key="4">
    <source>
        <dbReference type="Proteomes" id="UP000325313"/>
    </source>
</evidence>
<dbReference type="AlphaFoldDB" id="A0A5B0NP33"/>
<evidence type="ECO:0000313" key="2">
    <source>
        <dbReference type="EMBL" id="KAA1137695.1"/>
    </source>
</evidence>
<dbReference type="EMBL" id="VSWC01000093">
    <property type="protein sequence ID" value="KAA1089698.1"/>
    <property type="molecule type" value="Genomic_DNA"/>
</dbReference>
<gene>
    <name evidence="1" type="ORF">PGT21_027629</name>
    <name evidence="2" type="ORF">PGTUg99_027222</name>
</gene>
<organism evidence="1 3">
    <name type="scientific">Puccinia graminis f. sp. tritici</name>
    <dbReference type="NCBI Taxonomy" id="56615"/>
    <lineage>
        <taxon>Eukaryota</taxon>
        <taxon>Fungi</taxon>
        <taxon>Dikarya</taxon>
        <taxon>Basidiomycota</taxon>
        <taxon>Pucciniomycotina</taxon>
        <taxon>Pucciniomycetes</taxon>
        <taxon>Pucciniales</taxon>
        <taxon>Pucciniaceae</taxon>
        <taxon>Puccinia</taxon>
    </lineage>
</organism>
<reference evidence="3 4" key="1">
    <citation type="submission" date="2019-05" db="EMBL/GenBank/DDBJ databases">
        <title>Emergence of the Ug99 lineage of the wheat stem rust pathogen through somatic hybridization.</title>
        <authorList>
            <person name="Li F."/>
            <person name="Upadhyaya N.M."/>
            <person name="Sperschneider J."/>
            <person name="Matny O."/>
            <person name="Nguyen-Phuc H."/>
            <person name="Mago R."/>
            <person name="Raley C."/>
            <person name="Miller M.E."/>
            <person name="Silverstein K.A.T."/>
            <person name="Henningsen E."/>
            <person name="Hirsch C.D."/>
            <person name="Visser B."/>
            <person name="Pretorius Z.A."/>
            <person name="Steffenson B.J."/>
            <person name="Schwessinger B."/>
            <person name="Dodds P.N."/>
            <person name="Figueroa M."/>
        </authorList>
    </citation>
    <scope>NUCLEOTIDE SEQUENCE [LARGE SCALE GENOMIC DNA]</scope>
    <source>
        <strain evidence="1">21-0</strain>
        <strain evidence="2 4">Ug99</strain>
    </source>
</reference>
<protein>
    <submittedName>
        <fullName evidence="1">Uncharacterized protein</fullName>
    </submittedName>
</protein>
<proteinExistence type="predicted"/>
<evidence type="ECO:0000313" key="1">
    <source>
        <dbReference type="EMBL" id="KAA1089698.1"/>
    </source>
</evidence>
<dbReference type="Proteomes" id="UP000325313">
    <property type="component" value="Unassembled WGS sequence"/>
</dbReference>
<name>A0A5B0NP33_PUCGR</name>
<evidence type="ECO:0000313" key="3">
    <source>
        <dbReference type="Proteomes" id="UP000324748"/>
    </source>
</evidence>
<accession>A0A5B0NP33</accession>
<keyword evidence="3" id="KW-1185">Reference proteome</keyword>
<dbReference type="EMBL" id="VDEP01000006">
    <property type="protein sequence ID" value="KAA1137695.1"/>
    <property type="molecule type" value="Genomic_DNA"/>
</dbReference>
<comment type="caution">
    <text evidence="1">The sequence shown here is derived from an EMBL/GenBank/DDBJ whole genome shotgun (WGS) entry which is preliminary data.</text>
</comment>